<dbReference type="Pfam" id="PF01627">
    <property type="entry name" value="Hpt"/>
    <property type="match status" value="1"/>
</dbReference>
<dbReference type="CDD" id="cd00130">
    <property type="entry name" value="PAS"/>
    <property type="match status" value="3"/>
</dbReference>
<keyword evidence="21" id="KW-0175">Coiled coil</keyword>
<dbReference type="InterPro" id="IPR003594">
    <property type="entry name" value="HATPase_dom"/>
</dbReference>
<dbReference type="InterPro" id="IPR036097">
    <property type="entry name" value="HisK_dim/P_sf"/>
</dbReference>
<dbReference type="SMART" id="SM00387">
    <property type="entry name" value="HATPase_c"/>
    <property type="match status" value="1"/>
</dbReference>
<comment type="catalytic activity">
    <reaction evidence="1">
        <text>ATP + protein L-histidine = ADP + protein N-phospho-L-histidine.</text>
        <dbReference type="EC" id="2.7.13.3"/>
    </reaction>
</comment>
<comment type="function">
    <text evidence="16">Member of the two-component regulatory system BvgS/BvgA. Phosphorylates BvgA via a four-step phosphorelay in response to environmental signals.</text>
</comment>
<dbReference type="InterPro" id="IPR008207">
    <property type="entry name" value="Sig_transdc_His_kin_Hpt_dom"/>
</dbReference>
<dbReference type="InterPro" id="IPR011006">
    <property type="entry name" value="CheY-like_superfamily"/>
</dbReference>
<evidence type="ECO:0000256" key="11">
    <source>
        <dbReference type="ARBA" id="ARBA00022840"/>
    </source>
</evidence>
<evidence type="ECO:0000256" key="2">
    <source>
        <dbReference type="ARBA" id="ARBA00004651"/>
    </source>
</evidence>
<evidence type="ECO:0000256" key="12">
    <source>
        <dbReference type="ARBA" id="ARBA00022989"/>
    </source>
</evidence>
<evidence type="ECO:0000256" key="10">
    <source>
        <dbReference type="ARBA" id="ARBA00022777"/>
    </source>
</evidence>
<keyword evidence="14" id="KW-0843">Virulence</keyword>
<dbReference type="NCBIfam" id="TIGR00229">
    <property type="entry name" value="sensory_box"/>
    <property type="match status" value="3"/>
</dbReference>
<dbReference type="Gene3D" id="3.30.450.20">
    <property type="entry name" value="PAS domain"/>
    <property type="match status" value="4"/>
</dbReference>
<dbReference type="CDD" id="cd17546">
    <property type="entry name" value="REC_hyHK_CKI1_RcsC-like"/>
    <property type="match status" value="1"/>
</dbReference>
<dbReference type="GO" id="GO:0000155">
    <property type="term" value="F:phosphorelay sensor kinase activity"/>
    <property type="evidence" value="ECO:0007669"/>
    <property type="project" value="InterPro"/>
</dbReference>
<dbReference type="GO" id="GO:0005524">
    <property type="term" value="F:ATP binding"/>
    <property type="evidence" value="ECO:0007669"/>
    <property type="project" value="UniProtKB-KW"/>
</dbReference>
<evidence type="ECO:0000256" key="9">
    <source>
        <dbReference type="ARBA" id="ARBA00022741"/>
    </source>
</evidence>
<feature type="domain" description="Histidine kinase" evidence="24">
    <location>
        <begin position="883"/>
        <end position="1104"/>
    </location>
</feature>
<keyword evidence="12 23" id="KW-1133">Transmembrane helix</keyword>
<dbReference type="Pfam" id="PF00512">
    <property type="entry name" value="HisKA"/>
    <property type="match status" value="1"/>
</dbReference>
<dbReference type="Pfam" id="PF03924">
    <property type="entry name" value="CHASE"/>
    <property type="match status" value="1"/>
</dbReference>
<dbReference type="PANTHER" id="PTHR45339:SF1">
    <property type="entry name" value="HYBRID SIGNAL TRANSDUCTION HISTIDINE KINASE J"/>
    <property type="match status" value="1"/>
</dbReference>
<evidence type="ECO:0000256" key="18">
    <source>
        <dbReference type="ARBA" id="ARBA00068150"/>
    </source>
</evidence>
<feature type="domain" description="PAS" evidence="26">
    <location>
        <begin position="484"/>
        <end position="554"/>
    </location>
</feature>
<dbReference type="InterPro" id="IPR003661">
    <property type="entry name" value="HisK_dim/P_dom"/>
</dbReference>
<dbReference type="PRINTS" id="PR00344">
    <property type="entry name" value="BCTRLSENSOR"/>
</dbReference>
<evidence type="ECO:0000256" key="21">
    <source>
        <dbReference type="SAM" id="Coils"/>
    </source>
</evidence>
<dbReference type="Pfam" id="PF00072">
    <property type="entry name" value="Response_reg"/>
    <property type="match status" value="1"/>
</dbReference>
<organism evidence="29 30">
    <name type="scientific">Ideonella dechloratans</name>
    <dbReference type="NCBI Taxonomy" id="36863"/>
    <lineage>
        <taxon>Bacteria</taxon>
        <taxon>Pseudomonadati</taxon>
        <taxon>Pseudomonadota</taxon>
        <taxon>Betaproteobacteria</taxon>
        <taxon>Burkholderiales</taxon>
        <taxon>Sphaerotilaceae</taxon>
        <taxon>Ideonella</taxon>
    </lineage>
</organism>
<dbReference type="GO" id="GO:0006355">
    <property type="term" value="P:regulation of DNA-templated transcription"/>
    <property type="evidence" value="ECO:0007669"/>
    <property type="project" value="InterPro"/>
</dbReference>
<dbReference type="InterPro" id="IPR001789">
    <property type="entry name" value="Sig_transdc_resp-reg_receiver"/>
</dbReference>
<dbReference type="Pfam" id="PF13426">
    <property type="entry name" value="PAS_9"/>
    <property type="match status" value="1"/>
</dbReference>
<dbReference type="Pfam" id="PF02518">
    <property type="entry name" value="HATPase_c"/>
    <property type="match status" value="1"/>
</dbReference>
<keyword evidence="10" id="KW-0418">Kinase</keyword>
<reference evidence="29 30" key="1">
    <citation type="submission" date="2019-09" db="EMBL/GenBank/DDBJ databases">
        <title>Draft genome sequences of 48 bacterial type strains from the CCUG.</title>
        <authorList>
            <person name="Tunovic T."/>
            <person name="Pineiro-Iglesias B."/>
            <person name="Unosson C."/>
            <person name="Inganas E."/>
            <person name="Ohlen M."/>
            <person name="Cardew S."/>
            <person name="Jensie-Markopoulos S."/>
            <person name="Salva-Serra F."/>
            <person name="Jaen-Luchoro D."/>
            <person name="Karlsson R."/>
            <person name="Svensson-Stadler L."/>
            <person name="Chun J."/>
            <person name="Moore E."/>
        </authorList>
    </citation>
    <scope>NUCLEOTIDE SEQUENCE [LARGE SCALE GENOMIC DNA]</scope>
    <source>
        <strain evidence="29 30">CCUG 30977</strain>
    </source>
</reference>
<keyword evidence="6" id="KW-0808">Transferase</keyword>
<comment type="caution">
    <text evidence="29">The sequence shown here is derived from an EMBL/GenBank/DDBJ whole genome shotgun (WGS) entry which is preliminary data.</text>
</comment>
<dbReference type="InterPro" id="IPR036890">
    <property type="entry name" value="HATPase_C_sf"/>
</dbReference>
<dbReference type="InterPro" id="IPR004358">
    <property type="entry name" value="Sig_transdc_His_kin-like_C"/>
</dbReference>
<evidence type="ECO:0000256" key="4">
    <source>
        <dbReference type="ARBA" id="ARBA00022475"/>
    </source>
</evidence>
<evidence type="ECO:0000259" key="25">
    <source>
        <dbReference type="PROSITE" id="PS50110"/>
    </source>
</evidence>
<dbReference type="InterPro" id="IPR006189">
    <property type="entry name" value="CHASE_dom"/>
</dbReference>
<dbReference type="CDD" id="cd00088">
    <property type="entry name" value="HPT"/>
    <property type="match status" value="1"/>
</dbReference>
<dbReference type="EC" id="2.7.13.3" evidence="3"/>
<dbReference type="InterPro" id="IPR001610">
    <property type="entry name" value="PAC"/>
</dbReference>
<sequence length="1608" mass="178207">MIARQRPIWLWPAAILLLGTLLSLLTAWQWEARNRAYAQNEFVDRSARLTALLTERIRSYEYGLRGMRGAVLTAGEWQLDLDRVRVYAASRDIRQEFPGARGYGFIRRIEPAELPRLQARMLRERGPGTTIHQLAPHEGPLAVIEYIEPEASNRAAIGLDIASETHRWAAALDASRSGQARLTAPITLVQASGQVQQSFLFLLPIYRPDAPQDSPQAREATTIGWAYAPLSLGEILQSMHWAQEGFALRLRDLGSAEPAPFFQSGPAVGPQDPHQSFVRPVYGRQWEITLAAPPAFTKSLHLTSAWLVLVSGLVVSLALSAAALIAVVSRRRKIMTQALQARLVTLIEHSSDAIIGETVEGNIVSWNRAAEMIFGYRESEVLGRQAARLLDPIDGLEEQNRRRERVVTGERLPAFDTQCRRRDGQWVDVSITLSAITDAHGEIVGLAKTIRDIRDRKQIERNLRDFNARLEDEVRERTTELEAARRDLQTILDAVPSMIGYWDHQLINRFANHAYQRWFGVDPGHLPGQRLMDLLGPTLYEQNRPMVEAALRGEAQTFERSIPRPDGQGVAHALAHYLPDIQDGEVRGFYVLVHDVTELTESRLRLSQALRENEALLSTIKSQALYSVTDRAGRIIDVNDGFCQISGYTREELIGQTHRIVNSGHHPAAFWQAMWRTVSSGQPWHGEVCNLTKQGQPYWVDSIIAPFVGANGRIERFISIRTDITERKLAERRLAESQALLERTGRLAGVGGWQLDLVTGQLDWTVQVRLLHGVAEDHQPDLEEALAFYPGEAGSAMRQAIREATEQGRSWDLELPLIRQDGQARWIRSVGEPEFAPERPFGPPVRLLGAIQDVTARRAADQALLRLEAAEAASAAKTAFLANMSHEIRTPMNAVIGLSYLLDQTELDGEQRACLSKIQMASRSLLGVINDVLDVSKIEAGEMTLDESPFLLDELLHELREWMAPQAEAKGLVMALEADPEVPRELLGDVQRIRQVFTNLLSNALKFTAQGRIDLHIHAEERGPERVVLRCEVSDTGIGIPEEVQARLFTPFTQADASTTRRYGGTGLGLSIVRHLTELMGGEVGVHSRPGAGATFWLTLPLRLGRGQEAAPPAERPMNQALEVLIADDLGTDRNILAAMARALGWRAETVDSARQLRERLRDRLRRQQPPDALVADLHLADASALEVLEELGEEFGRQQLPPSVILSAQSPLPSSELVDGTVGKPVSHSELFNAVNAAVARRSDRLDKVTQSTRLDAAGACWLPGMHVMLVDDSDINLEVARRILEREGATVTACSHGQEALDRLAAAPGSFHAVLMDVQMPVMDGHEATRRLRQDLGLRNLPVIALTAGALVAERQRALESGMNDFISKPLDPHALIRLLRRHVENRQGSPWPVGRRQTATAAAPSHWPRLPEVDTREAAERIGTDPAVFLRMLDRLLMDYQDLREAPARSGLDRPALAARLHKLRGSAGMLGAKVVQQLAGEAEALARTDAGDAPLRTALDALAQGLTRLHRQSEHFLAELRREDERAARAPAPPLALTRATLRAWAELLEAQDLAALDRFAELTPALRQHMAPEDLATLKEATERLSFAQAAVLVNRLADSLGD</sequence>
<name>A0A643FHC3_IDEDE</name>
<evidence type="ECO:0000256" key="13">
    <source>
        <dbReference type="ARBA" id="ARBA00023012"/>
    </source>
</evidence>
<dbReference type="EMBL" id="VZPB01000001">
    <property type="protein sequence ID" value="KAB0585451.1"/>
    <property type="molecule type" value="Genomic_DNA"/>
</dbReference>
<dbReference type="InterPro" id="IPR005467">
    <property type="entry name" value="His_kinase_dom"/>
</dbReference>
<dbReference type="Gene3D" id="3.30.450.350">
    <property type="entry name" value="CHASE domain"/>
    <property type="match status" value="1"/>
</dbReference>
<dbReference type="InterPro" id="IPR013656">
    <property type="entry name" value="PAS_4"/>
</dbReference>
<dbReference type="SMART" id="SM01079">
    <property type="entry name" value="CHASE"/>
    <property type="match status" value="1"/>
</dbReference>
<dbReference type="FunFam" id="1.10.287.130:FF:000002">
    <property type="entry name" value="Two-component osmosensing histidine kinase"/>
    <property type="match status" value="1"/>
</dbReference>
<keyword evidence="15 23" id="KW-0472">Membrane</keyword>
<feature type="transmembrane region" description="Helical" evidence="23">
    <location>
        <begin position="305"/>
        <end position="328"/>
    </location>
</feature>
<dbReference type="SMART" id="SM00448">
    <property type="entry name" value="REC"/>
    <property type="match status" value="2"/>
</dbReference>
<keyword evidence="9" id="KW-0547">Nucleotide-binding</keyword>
<evidence type="ECO:0000256" key="8">
    <source>
        <dbReference type="ARBA" id="ARBA00022729"/>
    </source>
</evidence>
<dbReference type="GO" id="GO:0005886">
    <property type="term" value="C:plasma membrane"/>
    <property type="evidence" value="ECO:0007669"/>
    <property type="project" value="UniProtKB-SubCell"/>
</dbReference>
<dbReference type="InterPro" id="IPR035965">
    <property type="entry name" value="PAS-like_dom_sf"/>
</dbReference>
<dbReference type="InterPro" id="IPR036641">
    <property type="entry name" value="HPT_dom_sf"/>
</dbReference>
<dbReference type="Gene3D" id="1.20.120.160">
    <property type="entry name" value="HPT domain"/>
    <property type="match status" value="1"/>
</dbReference>
<protein>
    <recommendedName>
        <fullName evidence="18">Sensory/regulatory protein RpfC</fullName>
        <ecNumber evidence="3">2.7.13.3</ecNumber>
    </recommendedName>
    <alternativeName>
        <fullName evidence="19">Virulence sensor protein BvgS</fullName>
    </alternativeName>
</protein>
<feature type="coiled-coil region" evidence="21">
    <location>
        <begin position="456"/>
        <end position="487"/>
    </location>
</feature>
<comment type="subcellular location">
    <subcellularLocation>
        <location evidence="2">Cell membrane</location>
        <topology evidence="2">Multi-pass membrane protein</topology>
    </subcellularLocation>
</comment>
<evidence type="ECO:0000256" key="14">
    <source>
        <dbReference type="ARBA" id="ARBA00023026"/>
    </source>
</evidence>
<feature type="modified residue" description="4-aspartylphosphate" evidence="20">
    <location>
        <position position="1177"/>
    </location>
</feature>
<evidence type="ECO:0000256" key="5">
    <source>
        <dbReference type="ARBA" id="ARBA00022553"/>
    </source>
</evidence>
<feature type="domain" description="PAS" evidence="26">
    <location>
        <begin position="628"/>
        <end position="667"/>
    </location>
</feature>
<evidence type="ECO:0000256" key="6">
    <source>
        <dbReference type="ARBA" id="ARBA00022679"/>
    </source>
</evidence>
<feature type="domain" description="PAC" evidence="27">
    <location>
        <begin position="413"/>
        <end position="465"/>
    </location>
</feature>
<feature type="domain" description="Response regulatory" evidence="25">
    <location>
        <begin position="1123"/>
        <end position="1240"/>
    </location>
</feature>
<dbReference type="CDD" id="cd16922">
    <property type="entry name" value="HATPase_EvgS-ArcB-TorS-like"/>
    <property type="match status" value="1"/>
</dbReference>
<keyword evidence="8" id="KW-0732">Signal</keyword>
<accession>A0A643FHC3</accession>
<evidence type="ECO:0000313" key="30">
    <source>
        <dbReference type="Proteomes" id="UP000430120"/>
    </source>
</evidence>
<feature type="domain" description="PAS" evidence="26">
    <location>
        <begin position="339"/>
        <end position="410"/>
    </location>
</feature>
<keyword evidence="5 20" id="KW-0597">Phosphoprotein</keyword>
<comment type="subunit">
    <text evidence="17">At low DSF concentrations, interacts with RpfF.</text>
</comment>
<evidence type="ECO:0000259" key="27">
    <source>
        <dbReference type="PROSITE" id="PS50113"/>
    </source>
</evidence>
<dbReference type="Proteomes" id="UP000430120">
    <property type="component" value="Unassembled WGS sequence"/>
</dbReference>
<feature type="region of interest" description="Disordered" evidence="22">
    <location>
        <begin position="1391"/>
        <end position="1421"/>
    </location>
</feature>
<proteinExistence type="predicted"/>
<evidence type="ECO:0000256" key="16">
    <source>
        <dbReference type="ARBA" id="ARBA00058004"/>
    </source>
</evidence>
<feature type="domain" description="CHASE" evidence="28">
    <location>
        <begin position="75"/>
        <end position="239"/>
    </location>
</feature>
<gene>
    <name evidence="29" type="ORF">F7Q92_00745</name>
</gene>
<keyword evidence="11" id="KW-0067">ATP-binding</keyword>
<dbReference type="SUPFAM" id="SSF47384">
    <property type="entry name" value="Homodimeric domain of signal transducing histidine kinase"/>
    <property type="match status" value="1"/>
</dbReference>
<evidence type="ECO:0000256" key="7">
    <source>
        <dbReference type="ARBA" id="ARBA00022692"/>
    </source>
</evidence>
<evidence type="ECO:0000313" key="29">
    <source>
        <dbReference type="EMBL" id="KAB0585451.1"/>
    </source>
</evidence>
<dbReference type="PROSITE" id="PS50109">
    <property type="entry name" value="HIS_KIN"/>
    <property type="match status" value="1"/>
</dbReference>
<dbReference type="Pfam" id="PF08448">
    <property type="entry name" value="PAS_4"/>
    <property type="match status" value="1"/>
</dbReference>
<dbReference type="PANTHER" id="PTHR45339">
    <property type="entry name" value="HYBRID SIGNAL TRANSDUCTION HISTIDINE KINASE J"/>
    <property type="match status" value="1"/>
</dbReference>
<dbReference type="Gene3D" id="3.40.50.2300">
    <property type="match status" value="2"/>
</dbReference>
<evidence type="ECO:0000259" key="28">
    <source>
        <dbReference type="PROSITE" id="PS50839"/>
    </source>
</evidence>
<keyword evidence="13" id="KW-0902">Two-component regulatory system</keyword>
<dbReference type="PROSITE" id="PS50110">
    <property type="entry name" value="RESPONSE_REGULATORY"/>
    <property type="match status" value="2"/>
</dbReference>
<dbReference type="SMART" id="SM00388">
    <property type="entry name" value="HisKA"/>
    <property type="match status" value="1"/>
</dbReference>
<feature type="compositionally biased region" description="Basic and acidic residues" evidence="22">
    <location>
        <begin position="1412"/>
        <end position="1421"/>
    </location>
</feature>
<dbReference type="SUPFAM" id="SSF52172">
    <property type="entry name" value="CheY-like"/>
    <property type="match status" value="2"/>
</dbReference>
<keyword evidence="30" id="KW-1185">Reference proteome</keyword>
<evidence type="ECO:0000256" key="1">
    <source>
        <dbReference type="ARBA" id="ARBA00000085"/>
    </source>
</evidence>
<evidence type="ECO:0000256" key="20">
    <source>
        <dbReference type="PROSITE-ProRule" id="PRU00169"/>
    </source>
</evidence>
<dbReference type="InterPro" id="IPR013767">
    <property type="entry name" value="PAS_fold"/>
</dbReference>
<keyword evidence="7 23" id="KW-0812">Transmembrane</keyword>
<dbReference type="SUPFAM" id="SSF55874">
    <property type="entry name" value="ATPase domain of HSP90 chaperone/DNA topoisomerase II/histidine kinase"/>
    <property type="match status" value="1"/>
</dbReference>
<dbReference type="SUPFAM" id="SSF55785">
    <property type="entry name" value="PYP-like sensor domain (PAS domain)"/>
    <property type="match status" value="4"/>
</dbReference>
<dbReference type="CDD" id="cd00082">
    <property type="entry name" value="HisKA"/>
    <property type="match status" value="1"/>
</dbReference>
<evidence type="ECO:0000256" key="23">
    <source>
        <dbReference type="SAM" id="Phobius"/>
    </source>
</evidence>
<dbReference type="SUPFAM" id="SSF47226">
    <property type="entry name" value="Histidine-containing phosphotransfer domain, HPT domain"/>
    <property type="match status" value="1"/>
</dbReference>
<evidence type="ECO:0000256" key="17">
    <source>
        <dbReference type="ARBA" id="ARBA00064003"/>
    </source>
</evidence>
<dbReference type="FunFam" id="3.30.565.10:FF:000010">
    <property type="entry name" value="Sensor histidine kinase RcsC"/>
    <property type="match status" value="1"/>
</dbReference>
<feature type="domain" description="PAC" evidence="27">
    <location>
        <begin position="811"/>
        <end position="866"/>
    </location>
</feature>
<feature type="domain" description="PAC" evidence="27">
    <location>
        <begin position="684"/>
        <end position="736"/>
    </location>
</feature>
<evidence type="ECO:0000256" key="3">
    <source>
        <dbReference type="ARBA" id="ARBA00012438"/>
    </source>
</evidence>
<dbReference type="Gene3D" id="2.10.70.100">
    <property type="match status" value="1"/>
</dbReference>
<evidence type="ECO:0000259" key="24">
    <source>
        <dbReference type="PROSITE" id="PS50109"/>
    </source>
</evidence>
<evidence type="ECO:0000256" key="19">
    <source>
        <dbReference type="ARBA" id="ARBA00070152"/>
    </source>
</evidence>
<feature type="modified residue" description="4-aspartylphosphate" evidence="20">
    <location>
        <position position="1319"/>
    </location>
</feature>
<dbReference type="InterPro" id="IPR000700">
    <property type="entry name" value="PAS-assoc_C"/>
</dbReference>
<dbReference type="PROSITE" id="PS50839">
    <property type="entry name" value="CHASE"/>
    <property type="match status" value="1"/>
</dbReference>
<evidence type="ECO:0000259" key="26">
    <source>
        <dbReference type="PROSITE" id="PS50112"/>
    </source>
</evidence>
<dbReference type="SMART" id="SM00086">
    <property type="entry name" value="PAC"/>
    <property type="match status" value="4"/>
</dbReference>
<dbReference type="SMART" id="SM00091">
    <property type="entry name" value="PAS"/>
    <property type="match status" value="3"/>
</dbReference>
<keyword evidence="4" id="KW-1003">Cell membrane</keyword>
<evidence type="ECO:0000256" key="15">
    <source>
        <dbReference type="ARBA" id="ARBA00023136"/>
    </source>
</evidence>
<dbReference type="Gene3D" id="3.30.565.10">
    <property type="entry name" value="Histidine kinase-like ATPase, C-terminal domain"/>
    <property type="match status" value="1"/>
</dbReference>
<dbReference type="InterPro" id="IPR000014">
    <property type="entry name" value="PAS"/>
</dbReference>
<dbReference type="InterPro" id="IPR042240">
    <property type="entry name" value="CHASE_sf"/>
</dbReference>
<dbReference type="Pfam" id="PF00989">
    <property type="entry name" value="PAS"/>
    <property type="match status" value="1"/>
</dbReference>
<dbReference type="Gene3D" id="1.10.287.130">
    <property type="match status" value="1"/>
</dbReference>
<dbReference type="OrthoDB" id="5519028at2"/>
<feature type="domain" description="Response regulatory" evidence="25">
    <location>
        <begin position="1268"/>
        <end position="1386"/>
    </location>
</feature>
<dbReference type="PROSITE" id="PS50112">
    <property type="entry name" value="PAS"/>
    <property type="match status" value="3"/>
</dbReference>
<dbReference type="RefSeq" id="WP_151122025.1">
    <property type="nucleotide sequence ID" value="NZ_CP088081.1"/>
</dbReference>
<dbReference type="PROSITE" id="PS50113">
    <property type="entry name" value="PAC"/>
    <property type="match status" value="3"/>
</dbReference>
<evidence type="ECO:0000256" key="22">
    <source>
        <dbReference type="SAM" id="MobiDB-lite"/>
    </source>
</evidence>